<dbReference type="EMBL" id="LT670817">
    <property type="protein sequence ID" value="SHH81446.1"/>
    <property type="molecule type" value="Genomic_DNA"/>
</dbReference>
<evidence type="ECO:0000313" key="2">
    <source>
        <dbReference type="Proteomes" id="UP000189796"/>
    </source>
</evidence>
<dbReference type="OrthoDB" id="9827859at2"/>
<organism evidence="1 2">
    <name type="scientific">Bradyrhizobium erythrophlei</name>
    <dbReference type="NCBI Taxonomy" id="1437360"/>
    <lineage>
        <taxon>Bacteria</taxon>
        <taxon>Pseudomonadati</taxon>
        <taxon>Pseudomonadota</taxon>
        <taxon>Alphaproteobacteria</taxon>
        <taxon>Hyphomicrobiales</taxon>
        <taxon>Nitrobacteraceae</taxon>
        <taxon>Bradyrhizobium</taxon>
    </lineage>
</organism>
<name>A0A1M5W1Q7_9BRAD</name>
<accession>A0A1M5W1Q7</accession>
<gene>
    <name evidence="1" type="ORF">SAMN05443248_6297</name>
</gene>
<reference evidence="1 2" key="1">
    <citation type="submission" date="2016-11" db="EMBL/GenBank/DDBJ databases">
        <authorList>
            <person name="Jaros S."/>
            <person name="Januszkiewicz K."/>
            <person name="Wedrychowicz H."/>
        </authorList>
    </citation>
    <scope>NUCLEOTIDE SEQUENCE [LARGE SCALE GENOMIC DNA]</scope>
    <source>
        <strain evidence="1 2">GAS138</strain>
    </source>
</reference>
<protein>
    <submittedName>
        <fullName evidence="1">Uncharacterized protein</fullName>
    </submittedName>
</protein>
<sequence>MQFQNRLAGEPSSLTHAKYTDEKAISRRYSAAEARTAPGGQSGAAWLRGRSYRQLPRPPAQDRLNGDNQTLRTSSAEHTAWRAIAGAATGFVTKAVLGFAACGEVAFPRLLLVVMSWTIAEVLAGCAAYAVAMDPCFLDSGKSADGGDPAGGAQSGRGDPGARLATVSRVLNHRSPNDAGISCADIEYLAGRGGRRE</sequence>
<proteinExistence type="predicted"/>
<dbReference type="AlphaFoldDB" id="A0A1M5W1Q7"/>
<dbReference type="Proteomes" id="UP000189796">
    <property type="component" value="Chromosome I"/>
</dbReference>
<dbReference type="RefSeq" id="WP_079604722.1">
    <property type="nucleotide sequence ID" value="NZ_LT670817.1"/>
</dbReference>
<evidence type="ECO:0000313" key="1">
    <source>
        <dbReference type="EMBL" id="SHH81446.1"/>
    </source>
</evidence>